<evidence type="ECO:0000313" key="3">
    <source>
        <dbReference type="EMBL" id="CAG9767566.1"/>
    </source>
</evidence>
<dbReference type="Gene3D" id="1.25.10.10">
    <property type="entry name" value="Leucine-rich Repeat Variant"/>
    <property type="match status" value="1"/>
</dbReference>
<dbReference type="InterPro" id="IPR011989">
    <property type="entry name" value="ARM-like"/>
</dbReference>
<gene>
    <name evidence="3" type="ORF">CEUTPL_LOCUS8127</name>
</gene>
<dbReference type="SUPFAM" id="SSF48371">
    <property type="entry name" value="ARM repeat"/>
    <property type="match status" value="1"/>
</dbReference>
<organism evidence="3 4">
    <name type="scientific">Ceutorhynchus assimilis</name>
    <name type="common">cabbage seed weevil</name>
    <dbReference type="NCBI Taxonomy" id="467358"/>
    <lineage>
        <taxon>Eukaryota</taxon>
        <taxon>Metazoa</taxon>
        <taxon>Ecdysozoa</taxon>
        <taxon>Arthropoda</taxon>
        <taxon>Hexapoda</taxon>
        <taxon>Insecta</taxon>
        <taxon>Pterygota</taxon>
        <taxon>Neoptera</taxon>
        <taxon>Endopterygota</taxon>
        <taxon>Coleoptera</taxon>
        <taxon>Polyphaga</taxon>
        <taxon>Cucujiformia</taxon>
        <taxon>Curculionidae</taxon>
        <taxon>Ceutorhynchinae</taxon>
        <taxon>Ceutorhynchus</taxon>
    </lineage>
</organism>
<dbReference type="PANTHER" id="PTHR19316:SF18">
    <property type="entry name" value="HSP70-BINDING PROTEIN 1"/>
    <property type="match status" value="1"/>
</dbReference>
<name>A0A9N9MUY0_9CUCU</name>
<dbReference type="Proteomes" id="UP001152799">
    <property type="component" value="Chromosome 4"/>
</dbReference>
<dbReference type="InterPro" id="IPR050693">
    <property type="entry name" value="Hsp70_NEF-Inhibitors"/>
</dbReference>
<accession>A0A9N9MUY0</accession>
<dbReference type="OrthoDB" id="10250458at2759"/>
<sequence>MPGIEDKPKIAGAICAPLANQPAGSSDNLPILNQPRQPTNLQGLLRFAMEATKSEDAPAGESEFMPMDEERKRWLENAIKSMTVDVIQLLRKQIEILQNIDKCEAEQDNPEYERAIEVILEHVDNIDIACDFHKIGGFMVLHPCLKSKNSKIRAGGCELLAELCQNNPYCQEIVLANEFVPKLIDIIEKDDLNQVIIKALYALSAIVRNSSEGFSQFIQYNGPSIILGSLKRDCEKIITKSTFLLTNLCQSQPDFRGRLVFLECIPTLIGLISNERRPSHEHVLSLLATLVEENATALSECRNPAYNLQQVLQKYIKECGNRDECLEEIQHCRRILYLVFGLN</sequence>
<dbReference type="InterPro" id="IPR016024">
    <property type="entry name" value="ARM-type_fold"/>
</dbReference>
<evidence type="ECO:0000256" key="1">
    <source>
        <dbReference type="ARBA" id="ARBA00022737"/>
    </source>
</evidence>
<evidence type="ECO:0000259" key="2">
    <source>
        <dbReference type="Pfam" id="PF08609"/>
    </source>
</evidence>
<dbReference type="PANTHER" id="PTHR19316">
    <property type="entry name" value="PROTEIN FOLDING REGULATOR"/>
    <property type="match status" value="1"/>
</dbReference>
<keyword evidence="1" id="KW-0677">Repeat</keyword>
<protein>
    <recommendedName>
        <fullName evidence="2">Nucleotide exchange factor Fes1 domain-containing protein</fullName>
    </recommendedName>
</protein>
<dbReference type="AlphaFoldDB" id="A0A9N9MUY0"/>
<keyword evidence="4" id="KW-1185">Reference proteome</keyword>
<reference evidence="3" key="1">
    <citation type="submission" date="2022-01" db="EMBL/GenBank/DDBJ databases">
        <authorList>
            <person name="King R."/>
        </authorList>
    </citation>
    <scope>NUCLEOTIDE SEQUENCE</scope>
</reference>
<dbReference type="InterPro" id="IPR013918">
    <property type="entry name" value="Nucleotide_exch_fac_Fes1"/>
</dbReference>
<dbReference type="GO" id="GO:0000774">
    <property type="term" value="F:adenyl-nucleotide exchange factor activity"/>
    <property type="evidence" value="ECO:0007669"/>
    <property type="project" value="TreeGrafter"/>
</dbReference>
<feature type="domain" description="Nucleotide exchange factor Fes1" evidence="2">
    <location>
        <begin position="41"/>
        <end position="130"/>
    </location>
</feature>
<dbReference type="EMBL" id="OU892280">
    <property type="protein sequence ID" value="CAG9767566.1"/>
    <property type="molecule type" value="Genomic_DNA"/>
</dbReference>
<evidence type="ECO:0000313" key="4">
    <source>
        <dbReference type="Proteomes" id="UP001152799"/>
    </source>
</evidence>
<dbReference type="Pfam" id="PF08609">
    <property type="entry name" value="Fes1"/>
    <property type="match status" value="1"/>
</dbReference>
<dbReference type="GO" id="GO:0005783">
    <property type="term" value="C:endoplasmic reticulum"/>
    <property type="evidence" value="ECO:0007669"/>
    <property type="project" value="TreeGrafter"/>
</dbReference>
<proteinExistence type="predicted"/>